<dbReference type="EMBL" id="VLKG01000004">
    <property type="protein sequence ID" value="TWH76016.1"/>
    <property type="molecule type" value="Genomic_DNA"/>
</dbReference>
<accession>A0A562IYP6</accession>
<dbReference type="InterPro" id="IPR036388">
    <property type="entry name" value="WH-like_DNA-bd_sf"/>
</dbReference>
<evidence type="ECO:0000256" key="1">
    <source>
        <dbReference type="ARBA" id="ARBA00009437"/>
    </source>
</evidence>
<dbReference type="SUPFAM" id="SSF46785">
    <property type="entry name" value="Winged helix' DNA-binding domain"/>
    <property type="match status" value="1"/>
</dbReference>
<protein>
    <submittedName>
        <fullName evidence="6">LysR family hca operon transcriptional activator</fullName>
    </submittedName>
</protein>
<dbReference type="Proteomes" id="UP000319627">
    <property type="component" value="Unassembled WGS sequence"/>
</dbReference>
<evidence type="ECO:0000313" key="7">
    <source>
        <dbReference type="Proteomes" id="UP000319627"/>
    </source>
</evidence>
<gene>
    <name evidence="6" type="ORF">LX59_01526</name>
</gene>
<evidence type="ECO:0000256" key="4">
    <source>
        <dbReference type="ARBA" id="ARBA00023163"/>
    </source>
</evidence>
<comment type="similarity">
    <text evidence="1">Belongs to the LysR transcriptional regulatory family.</text>
</comment>
<dbReference type="PRINTS" id="PR00039">
    <property type="entry name" value="HTHLYSR"/>
</dbReference>
<dbReference type="SUPFAM" id="SSF53850">
    <property type="entry name" value="Periplasmic binding protein-like II"/>
    <property type="match status" value="1"/>
</dbReference>
<dbReference type="GO" id="GO:0003677">
    <property type="term" value="F:DNA binding"/>
    <property type="evidence" value="ECO:0007669"/>
    <property type="project" value="UniProtKB-KW"/>
</dbReference>
<keyword evidence="4" id="KW-0804">Transcription</keyword>
<dbReference type="PANTHER" id="PTHR30346">
    <property type="entry name" value="TRANSCRIPTIONAL DUAL REGULATOR HCAR-RELATED"/>
    <property type="match status" value="1"/>
</dbReference>
<dbReference type="GO" id="GO:0032993">
    <property type="term" value="C:protein-DNA complex"/>
    <property type="evidence" value="ECO:0007669"/>
    <property type="project" value="TreeGrafter"/>
</dbReference>
<dbReference type="GO" id="GO:0003700">
    <property type="term" value="F:DNA-binding transcription factor activity"/>
    <property type="evidence" value="ECO:0007669"/>
    <property type="project" value="InterPro"/>
</dbReference>
<dbReference type="CDD" id="cd08414">
    <property type="entry name" value="PBP2_LTTR_aromatics_like"/>
    <property type="match status" value="1"/>
</dbReference>
<dbReference type="PANTHER" id="PTHR30346:SF0">
    <property type="entry name" value="HCA OPERON TRANSCRIPTIONAL ACTIVATOR HCAR"/>
    <property type="match status" value="1"/>
</dbReference>
<name>A0A562IYP6_9GAMM</name>
<feature type="domain" description="HTH lysR-type" evidence="5">
    <location>
        <begin position="1"/>
        <end position="58"/>
    </location>
</feature>
<dbReference type="PROSITE" id="PS50931">
    <property type="entry name" value="HTH_LYSR"/>
    <property type="match status" value="1"/>
</dbReference>
<dbReference type="Gene3D" id="1.10.10.10">
    <property type="entry name" value="Winged helix-like DNA-binding domain superfamily/Winged helix DNA-binding domain"/>
    <property type="match status" value="1"/>
</dbReference>
<keyword evidence="2" id="KW-0805">Transcription regulation</keyword>
<comment type="caution">
    <text evidence="6">The sequence shown here is derived from an EMBL/GenBank/DDBJ whole genome shotgun (WGS) entry which is preliminary data.</text>
</comment>
<keyword evidence="3" id="KW-0238">DNA-binding</keyword>
<evidence type="ECO:0000313" key="6">
    <source>
        <dbReference type="EMBL" id="TWH76016.1"/>
    </source>
</evidence>
<evidence type="ECO:0000259" key="5">
    <source>
        <dbReference type="PROSITE" id="PS50931"/>
    </source>
</evidence>
<dbReference type="FunFam" id="1.10.10.10:FF:000001">
    <property type="entry name" value="LysR family transcriptional regulator"/>
    <property type="match status" value="1"/>
</dbReference>
<dbReference type="InterPro" id="IPR000847">
    <property type="entry name" value="LysR_HTH_N"/>
</dbReference>
<dbReference type="AlphaFoldDB" id="A0A562IYP6"/>
<evidence type="ECO:0000256" key="2">
    <source>
        <dbReference type="ARBA" id="ARBA00023015"/>
    </source>
</evidence>
<dbReference type="Gene3D" id="3.40.190.10">
    <property type="entry name" value="Periplasmic binding protein-like II"/>
    <property type="match status" value="2"/>
</dbReference>
<evidence type="ECO:0000256" key="3">
    <source>
        <dbReference type="ARBA" id="ARBA00023125"/>
    </source>
</evidence>
<proteinExistence type="inferred from homology"/>
<reference evidence="6 7" key="1">
    <citation type="submission" date="2019-07" db="EMBL/GenBank/DDBJ databases">
        <title>Genomic Encyclopedia of Type Strains, Phase I: the one thousand microbial genomes (KMG-I) project.</title>
        <authorList>
            <person name="Kyrpides N."/>
        </authorList>
    </citation>
    <scope>NUCLEOTIDE SEQUENCE [LARGE SCALE GENOMIC DNA]</scope>
    <source>
        <strain evidence="6 7">DSM 375</strain>
    </source>
</reference>
<sequence length="296" mass="33384">MELRHLRYFIAVAETLNFTRAAERLHTAQPSLSQQIKDLEDELGTSLLTRSKRRVELTPAGTVFLNEARLVLAQAERAILLARQAAQLNASQFSIGFVPSAEIKIFPHVLPTMRAQYPNLELNFHSLTTAEQIKALVKKTIDVAFLRPPIEHPDLSSEAIMTEPLVLVMPADHPLSQCQRILPEHLMDTDFIQINAQQAGQSLYNSIQDWLQRHHLDVRVTQEVHNVLTLLTLISMGGGVSLLPDYAEQMLFRNIATRHLEDEAPPSTTLLMAWRTADTSMSNQFFRGLVRELVGL</sequence>
<dbReference type="InterPro" id="IPR005119">
    <property type="entry name" value="LysR_subst-bd"/>
</dbReference>
<dbReference type="RefSeq" id="WP_144571236.1">
    <property type="nucleotide sequence ID" value="NZ_VLKG01000004.1"/>
</dbReference>
<dbReference type="Pfam" id="PF00126">
    <property type="entry name" value="HTH_1"/>
    <property type="match status" value="1"/>
</dbReference>
<organism evidence="6 7">
    <name type="scientific">Azomonas agilis</name>
    <dbReference type="NCBI Taxonomy" id="116849"/>
    <lineage>
        <taxon>Bacteria</taxon>
        <taxon>Pseudomonadati</taxon>
        <taxon>Pseudomonadota</taxon>
        <taxon>Gammaproteobacteria</taxon>
        <taxon>Pseudomonadales</taxon>
        <taxon>Pseudomonadaceae</taxon>
        <taxon>Azomonas</taxon>
    </lineage>
</organism>
<keyword evidence="7" id="KW-1185">Reference proteome</keyword>
<dbReference type="Pfam" id="PF03466">
    <property type="entry name" value="LysR_substrate"/>
    <property type="match status" value="1"/>
</dbReference>
<dbReference type="InterPro" id="IPR036390">
    <property type="entry name" value="WH_DNA-bd_sf"/>
</dbReference>
<dbReference type="OrthoDB" id="5289754at2"/>